<protein>
    <submittedName>
        <fullName evidence="3">Transposase</fullName>
    </submittedName>
</protein>
<dbReference type="InterPro" id="IPR012337">
    <property type="entry name" value="RNaseH-like_sf"/>
</dbReference>
<reference evidence="3 4" key="1">
    <citation type="submission" date="2012-08" db="EMBL/GenBank/DDBJ databases">
        <title>Whole genome shotgun sequence of Gordonia rubripertincta NBRC 101908.</title>
        <authorList>
            <person name="Takarada H."/>
            <person name="Hosoyama A."/>
            <person name="Tsuchikane K."/>
            <person name="Katsumata H."/>
            <person name="Baba S."/>
            <person name="Ohji S."/>
            <person name="Yamazaki S."/>
            <person name="Fujita N."/>
        </authorList>
    </citation>
    <scope>NUCLEOTIDE SEQUENCE [LARGE SCALE GENOMIC DNA]</scope>
    <source>
        <strain evidence="3 4">NBRC 101908</strain>
    </source>
</reference>
<comment type="caution">
    <text evidence="3">The sequence shown here is derived from an EMBL/GenBank/DDBJ whole genome shotgun (WGS) entry which is preliminary data.</text>
</comment>
<feature type="domain" description="Integrase catalytic" evidence="2">
    <location>
        <begin position="108"/>
        <end position="270"/>
    </location>
</feature>
<dbReference type="Gene3D" id="3.30.420.10">
    <property type="entry name" value="Ribonuclease H-like superfamily/Ribonuclease H"/>
    <property type="match status" value="1"/>
</dbReference>
<accession>A0ABQ0I0B3</accession>
<dbReference type="InterPro" id="IPR036397">
    <property type="entry name" value="RNaseH_sf"/>
</dbReference>
<dbReference type="InterPro" id="IPR001584">
    <property type="entry name" value="Integrase_cat-core"/>
</dbReference>
<proteinExistence type="predicted"/>
<dbReference type="PROSITE" id="PS50994">
    <property type="entry name" value="INTEGRASE"/>
    <property type="match status" value="1"/>
</dbReference>
<evidence type="ECO:0000256" key="1">
    <source>
        <dbReference type="SAM" id="MobiDB-lite"/>
    </source>
</evidence>
<dbReference type="PANTHER" id="PTHR46889:SF4">
    <property type="entry name" value="TRANSPOSASE INSO FOR INSERTION SEQUENCE ELEMENT IS911B-RELATED"/>
    <property type="match status" value="1"/>
</dbReference>
<dbReference type="SUPFAM" id="SSF53098">
    <property type="entry name" value="Ribonuclease H-like"/>
    <property type="match status" value="1"/>
</dbReference>
<dbReference type="Proteomes" id="UP000010744">
    <property type="component" value="Unassembled WGS sequence"/>
</dbReference>
<evidence type="ECO:0000313" key="4">
    <source>
        <dbReference type="Proteomes" id="UP000010744"/>
    </source>
</evidence>
<dbReference type="InterPro" id="IPR050900">
    <property type="entry name" value="Transposase_IS3/IS150/IS904"/>
</dbReference>
<dbReference type="EMBL" id="BAHB01000122">
    <property type="protein sequence ID" value="GAB87949.1"/>
    <property type="molecule type" value="Genomic_DNA"/>
</dbReference>
<dbReference type="PANTHER" id="PTHR46889">
    <property type="entry name" value="TRANSPOSASE INSF FOR INSERTION SEQUENCE IS3B-RELATED"/>
    <property type="match status" value="1"/>
</dbReference>
<evidence type="ECO:0000259" key="2">
    <source>
        <dbReference type="PROSITE" id="PS50994"/>
    </source>
</evidence>
<keyword evidence="4" id="KW-1185">Reference proteome</keyword>
<feature type="region of interest" description="Disordered" evidence="1">
    <location>
        <begin position="1"/>
        <end position="29"/>
    </location>
</feature>
<gene>
    <name evidence="3" type="ORF">GORBP_122_00270</name>
</gene>
<evidence type="ECO:0000313" key="3">
    <source>
        <dbReference type="EMBL" id="GAB87949.1"/>
    </source>
</evidence>
<sequence length="322" mass="36900">MTIAGVSRGSFHYRHRPRPAVSHPVAQRDRAYPSQLNGADVAAISELIRAGWSQGRSVIDTFAHTWDHGRYLASARTWYRIANRIDQSTRPASPRSRTQRTRRVPVVAATAPGQVWMWDITDLNGTYVGQRYKAYSIQDLYSRKIIASCVAPREDEDITAGLFAAAFDTDQVPRIIHSDNGSVMRSGRLARLCAAMDVTMSFSRPRVSNDNPYKESEFRTMKHRPSYPATFDDIHSARDWVESYVDWFNVDHHHRGLALFTPQSVHDGSWREHHSVRASTLNTYYEHNPDRFRHRRPSAHRPPSRVGINLHHEHNQIALNTN</sequence>
<dbReference type="Pfam" id="PF00665">
    <property type="entry name" value="rve"/>
    <property type="match status" value="1"/>
</dbReference>
<organism evidence="3 4">
    <name type="scientific">Gordonia rubripertincta NBRC 101908</name>
    <dbReference type="NCBI Taxonomy" id="1077975"/>
    <lineage>
        <taxon>Bacteria</taxon>
        <taxon>Bacillati</taxon>
        <taxon>Actinomycetota</taxon>
        <taxon>Actinomycetes</taxon>
        <taxon>Mycobacteriales</taxon>
        <taxon>Gordoniaceae</taxon>
        <taxon>Gordonia</taxon>
    </lineage>
</organism>
<name>A0ABQ0I0B3_GORRU</name>